<dbReference type="Gene3D" id="3.80.10.10">
    <property type="entry name" value="Ribonuclease Inhibitor"/>
    <property type="match status" value="1"/>
</dbReference>
<comment type="subcellular location">
    <subcellularLocation>
        <location evidence="1">Cell envelope</location>
    </subcellularLocation>
</comment>
<keyword evidence="7" id="KW-1185">Reference proteome</keyword>
<protein>
    <submittedName>
        <fullName evidence="6">Uncharacterized protein</fullName>
    </submittedName>
</protein>
<dbReference type="EMBL" id="JAKOGI010000029">
    <property type="protein sequence ID" value="KAJ8448498.1"/>
    <property type="molecule type" value="Genomic_DNA"/>
</dbReference>
<dbReference type="OrthoDB" id="676979at2759"/>
<keyword evidence="2" id="KW-0433">Leucine-rich repeat</keyword>
<gene>
    <name evidence="6" type="ORF">Cgig2_012142</name>
</gene>
<accession>A0A9Q1QMT2</accession>
<feature type="chain" id="PRO_5040517161" evidence="5">
    <location>
        <begin position="22"/>
        <end position="261"/>
    </location>
</feature>
<feature type="signal peptide" evidence="5">
    <location>
        <begin position="1"/>
        <end position="21"/>
    </location>
</feature>
<name>A0A9Q1QMT2_9CARY</name>
<evidence type="ECO:0000256" key="5">
    <source>
        <dbReference type="SAM" id="SignalP"/>
    </source>
</evidence>
<dbReference type="Pfam" id="PF13855">
    <property type="entry name" value="LRR_8"/>
    <property type="match status" value="1"/>
</dbReference>
<evidence type="ECO:0000256" key="2">
    <source>
        <dbReference type="ARBA" id="ARBA00022614"/>
    </source>
</evidence>
<evidence type="ECO:0000256" key="4">
    <source>
        <dbReference type="SAM" id="MobiDB-lite"/>
    </source>
</evidence>
<feature type="region of interest" description="Disordered" evidence="4">
    <location>
        <begin position="27"/>
        <end position="47"/>
    </location>
</feature>
<feature type="compositionally biased region" description="Basic and acidic residues" evidence="4">
    <location>
        <begin position="27"/>
        <end position="38"/>
    </location>
</feature>
<evidence type="ECO:0000313" key="6">
    <source>
        <dbReference type="EMBL" id="KAJ8448498.1"/>
    </source>
</evidence>
<dbReference type="SUPFAM" id="SSF52058">
    <property type="entry name" value="L domain-like"/>
    <property type="match status" value="1"/>
</dbReference>
<evidence type="ECO:0000313" key="7">
    <source>
        <dbReference type="Proteomes" id="UP001153076"/>
    </source>
</evidence>
<organism evidence="6 7">
    <name type="scientific">Carnegiea gigantea</name>
    <dbReference type="NCBI Taxonomy" id="171969"/>
    <lineage>
        <taxon>Eukaryota</taxon>
        <taxon>Viridiplantae</taxon>
        <taxon>Streptophyta</taxon>
        <taxon>Embryophyta</taxon>
        <taxon>Tracheophyta</taxon>
        <taxon>Spermatophyta</taxon>
        <taxon>Magnoliopsida</taxon>
        <taxon>eudicotyledons</taxon>
        <taxon>Gunneridae</taxon>
        <taxon>Pentapetalae</taxon>
        <taxon>Caryophyllales</taxon>
        <taxon>Cactineae</taxon>
        <taxon>Cactaceae</taxon>
        <taxon>Cactoideae</taxon>
        <taxon>Echinocereeae</taxon>
        <taxon>Carnegiea</taxon>
    </lineage>
</organism>
<proteinExistence type="predicted"/>
<dbReference type="AlphaFoldDB" id="A0A9Q1QMT2"/>
<keyword evidence="3" id="KW-0677">Repeat</keyword>
<reference evidence="6" key="1">
    <citation type="submission" date="2022-04" db="EMBL/GenBank/DDBJ databases">
        <title>Carnegiea gigantea Genome sequencing and assembly v2.</title>
        <authorList>
            <person name="Copetti D."/>
            <person name="Sanderson M.J."/>
            <person name="Burquez A."/>
            <person name="Wojciechowski M.F."/>
        </authorList>
    </citation>
    <scope>NUCLEOTIDE SEQUENCE</scope>
    <source>
        <strain evidence="6">SGP5-SGP5p</strain>
        <tissue evidence="6">Aerial part</tissue>
    </source>
</reference>
<evidence type="ECO:0000256" key="3">
    <source>
        <dbReference type="ARBA" id="ARBA00022737"/>
    </source>
</evidence>
<dbReference type="InterPro" id="IPR032675">
    <property type="entry name" value="LRR_dom_sf"/>
</dbReference>
<dbReference type="InterPro" id="IPR051848">
    <property type="entry name" value="PGIP"/>
</dbReference>
<keyword evidence="5" id="KW-0732">Signal</keyword>
<dbReference type="InterPro" id="IPR001611">
    <property type="entry name" value="Leu-rich_rpt"/>
</dbReference>
<evidence type="ECO:0000256" key="1">
    <source>
        <dbReference type="ARBA" id="ARBA00004196"/>
    </source>
</evidence>
<comment type="caution">
    <text evidence="6">The sequence shown here is derived from an EMBL/GenBank/DDBJ whole genome shotgun (WGS) entry which is preliminary data.</text>
</comment>
<dbReference type="PANTHER" id="PTHR48059">
    <property type="entry name" value="POLYGALACTURONASE INHIBITOR 1"/>
    <property type="match status" value="1"/>
</dbReference>
<dbReference type="PANTHER" id="PTHR48059:SF33">
    <property type="entry name" value="POLYGALACTURONASE INHIBITOR-LIKE"/>
    <property type="match status" value="1"/>
</dbReference>
<sequence>MGNYHALSLLFFSPLLSSALSAELCHPDDKKAPSESRKPSTMPTCSPRGPLTLTAVTVGPIPQAIARLKYLQSLWISHTNITGPVPGFLGQLTELYYINLSVNKLTGTIPPSLSNLHKLEAIFLERNQLTGSVPESFGGLKNNKDLYLRLAKNTLSGPLPKSPGPVDFTAIDLSRNQLTGLQDVDLSTNQFSFNISEVVFLKDIYGTLPLSLAKLSNLQLFNVSYNRLCGPIPTGGNLDRFNKYCYAHNKCLCGSPLPPCP</sequence>
<dbReference type="FunFam" id="3.80.10.10:FF:000383">
    <property type="entry name" value="Leucine-rich repeat receptor protein kinase EMS1"/>
    <property type="match status" value="1"/>
</dbReference>
<dbReference type="Proteomes" id="UP001153076">
    <property type="component" value="Unassembled WGS sequence"/>
</dbReference>